<proteinExistence type="predicted"/>
<organism evidence="1 2">
    <name type="scientific">Glarea lozoyensis (strain ATCC 20868 / MF5171)</name>
    <dbReference type="NCBI Taxonomy" id="1116229"/>
    <lineage>
        <taxon>Eukaryota</taxon>
        <taxon>Fungi</taxon>
        <taxon>Dikarya</taxon>
        <taxon>Ascomycota</taxon>
        <taxon>Pezizomycotina</taxon>
        <taxon>Leotiomycetes</taxon>
        <taxon>Helotiales</taxon>
        <taxon>Helotiaceae</taxon>
        <taxon>Glarea</taxon>
    </lineage>
</organism>
<accession>S3EG29</accession>
<dbReference type="EMBL" id="KE145352">
    <property type="protein sequence ID" value="EPE37138.1"/>
    <property type="molecule type" value="Genomic_DNA"/>
</dbReference>
<evidence type="ECO:0000313" key="2">
    <source>
        <dbReference type="Proteomes" id="UP000016922"/>
    </source>
</evidence>
<evidence type="ECO:0000313" key="1">
    <source>
        <dbReference type="EMBL" id="EPE37138.1"/>
    </source>
</evidence>
<dbReference type="KEGG" id="glz:GLAREA_09301"/>
<dbReference type="Proteomes" id="UP000016922">
    <property type="component" value="Unassembled WGS sequence"/>
</dbReference>
<sequence>MQTITRGDADKAKGMFHMQLLSVKPGAATSKVEVNTDIDVKEQFLIHAYTDLVDFINDFQMTRSGKPTKRMLSKIHNWNPNLDLQKASKEERIEWRRSYTVNWLYDLVNQFSAIVVQRNTMKGENHDLAKVDWSTTGPWNKHRRLFGLVEFAGHITSLAMQKPGTDFRKSIQPHHVFQIQCIVDSFTISRGWYNNVLRGHVLSPPNKAFRLRRDVDLFLDRENERIGHGYLQAVDILRQVLKKDAMLNGDPKRYELVDATLEDLNIDFINWLGESMYISGLTDIPPSRFSNSNTNGVQEYSPYLCGVGLMEGLELAYGLNFLIWDRMPEPFSLIHLHNMLVKTGYIEEEVGLYATIQSLFLTTFFANGDIPTDNFDDAFISAMGETGSRRSLFQRRAIRRGISRTSTDMHGIVSLNANRFFKEKSLLRLLRESNWLPERITDEEIPVISLMGAHRLAQVKSSKDPKTGKNILEDSPLVARAKAQGMPEDVILSLSSVSEMLLNESEEDIPESLLPALPEGYTRGTLPKPKSADTLLSGTVLLDYLKRDIASDVSGTRPLSALNFTFITTIFMMHWDLIEKELRRLRNPLWVMAYETNKDMAKEKRVSFTVLLLADEDPECMQVIANVLTNPRYGVMQHVYWEDLDDPDDEEKLHQPFQFEEPACNVM</sequence>
<dbReference type="PIRSF" id="PIRSF028035">
    <property type="entry name" value="UCP028035"/>
    <property type="match status" value="1"/>
</dbReference>
<reference evidence="1 2" key="1">
    <citation type="journal article" date="2013" name="BMC Genomics">
        <title>Genomics-driven discovery of the pneumocandin biosynthetic gene cluster in the fungus Glarea lozoyensis.</title>
        <authorList>
            <person name="Chen L."/>
            <person name="Yue Q."/>
            <person name="Zhang X."/>
            <person name="Xiang M."/>
            <person name="Wang C."/>
            <person name="Li S."/>
            <person name="Che Y."/>
            <person name="Ortiz-Lopez F.J."/>
            <person name="Bills G.F."/>
            <person name="Liu X."/>
            <person name="An Z."/>
        </authorList>
    </citation>
    <scope>NUCLEOTIDE SEQUENCE [LARGE SCALE GENOMIC DNA]</scope>
    <source>
        <strain evidence="2">ATCC 20868 / MF5171</strain>
    </source>
</reference>
<dbReference type="AlphaFoldDB" id="S3EG29"/>
<protein>
    <submittedName>
        <fullName evidence="1">Uncharacterized protein</fullName>
    </submittedName>
</protein>
<dbReference type="STRING" id="1116229.S3EG29"/>
<dbReference type="GeneID" id="19468349"/>
<gene>
    <name evidence="1" type="ORF">GLAREA_09301</name>
</gene>
<keyword evidence="2" id="KW-1185">Reference proteome</keyword>
<dbReference type="OrthoDB" id="5339038at2759"/>
<name>S3EG29_GLAL2</name>
<dbReference type="OMA" id="QTELAIF"/>
<dbReference type="eggNOG" id="ENOG502QS80">
    <property type="taxonomic scope" value="Eukaryota"/>
</dbReference>
<dbReference type="PANTHER" id="PTHR38795">
    <property type="entry name" value="DUF6604 DOMAIN-CONTAINING PROTEIN"/>
    <property type="match status" value="1"/>
</dbReference>
<dbReference type="HOGENOM" id="CLU_013511_0_0_1"/>
<dbReference type="PANTHER" id="PTHR38795:SF1">
    <property type="entry name" value="DUF6604 DOMAIN-CONTAINING PROTEIN"/>
    <property type="match status" value="1"/>
</dbReference>
<dbReference type="InterPro" id="IPR016864">
    <property type="entry name" value="UCP028035"/>
</dbReference>
<dbReference type="RefSeq" id="XP_008076453.1">
    <property type="nucleotide sequence ID" value="XM_008078262.1"/>
</dbReference>